<keyword evidence="1" id="KW-1133">Transmembrane helix</keyword>
<dbReference type="InterPro" id="IPR039424">
    <property type="entry name" value="SBP_5"/>
</dbReference>
<dbReference type="Proteomes" id="UP000095039">
    <property type="component" value="Unassembled WGS sequence"/>
</dbReference>
<dbReference type="Pfam" id="PF00496">
    <property type="entry name" value="SBP_bac_5"/>
    <property type="match status" value="1"/>
</dbReference>
<evidence type="ECO:0000259" key="2">
    <source>
        <dbReference type="Pfam" id="PF00496"/>
    </source>
</evidence>
<dbReference type="Gene3D" id="3.10.105.10">
    <property type="entry name" value="Dipeptide-binding Protein, Domain 3"/>
    <property type="match status" value="1"/>
</dbReference>
<dbReference type="InterPro" id="IPR000914">
    <property type="entry name" value="SBP_5_dom"/>
</dbReference>
<dbReference type="PANTHER" id="PTHR30290">
    <property type="entry name" value="PERIPLASMIC BINDING COMPONENT OF ABC TRANSPORTER"/>
    <property type="match status" value="1"/>
</dbReference>
<feature type="domain" description="Solute-binding protein family 5" evidence="2">
    <location>
        <begin position="87"/>
        <end position="446"/>
    </location>
</feature>
<proteinExistence type="predicted"/>
<dbReference type="SUPFAM" id="SSF53850">
    <property type="entry name" value="Periplasmic binding protein-like II"/>
    <property type="match status" value="1"/>
</dbReference>
<feature type="transmembrane region" description="Helical" evidence="1">
    <location>
        <begin position="15"/>
        <end position="33"/>
    </location>
</feature>
<dbReference type="CDD" id="cd08490">
    <property type="entry name" value="PBP2_NikA_DppA_OppA_like_3"/>
    <property type="match status" value="1"/>
</dbReference>
<dbReference type="AlphaFoldDB" id="A0A1E5C7V1"/>
<dbReference type="InterPro" id="IPR030678">
    <property type="entry name" value="Peptide/Ni-bd"/>
</dbReference>
<evidence type="ECO:0000256" key="1">
    <source>
        <dbReference type="SAM" id="Phobius"/>
    </source>
</evidence>
<name>A0A1E5C7V1_9GAMM</name>
<dbReference type="GO" id="GO:0043190">
    <property type="term" value="C:ATP-binding cassette (ABC) transporter complex"/>
    <property type="evidence" value="ECO:0007669"/>
    <property type="project" value="InterPro"/>
</dbReference>
<dbReference type="RefSeq" id="WP_016959969.1">
    <property type="nucleotide sequence ID" value="NZ_AJWN02000046.1"/>
</dbReference>
<sequence>MTEISYATVAKKKKIVRLFVYGALILACVAVWFSTKQPVQLTPEKSNTLSISGPWEISSLDPSKQGYILTRMQVIETLLNVNKKGDITPGLASAWKVSDDGLDWTFTLKDGVVFHDGTAMNVDAVLGSLNNALKKHGTLKKASVESIKAVGDNQIQFHLREPYVAFPALLTNYSTAIVAPASYNETGEVATLYGTGPYQMESFEPPHKLTVKKFGDYWGDNANITFATYLTGHRPESRILQAKSGEADIVFTLAPAMIPQLADTSDVKVHSNLIPRTLFVKLNSGHPFLDDVRARKALSMAINRAAIAKNVLSAEGSETAQLLPSSMSQWYVADVPNDEFDQAEANALFAEMGWTADENGKLTRDGKPFQIRLITYADRPELATVATAIQAQWAELGVDLIVDITNSSMIPAGHADGSLEMALIARNFGFIADPLPIISTDFSNGGGDWGTMNWENAEVDAAIAELIQTRDTARSTALSQQVARAIHEDYPVLPISSYSQHTAVNGRVQGFAFDPFERNYFINQMDFK</sequence>
<dbReference type="PIRSF" id="PIRSF002741">
    <property type="entry name" value="MppA"/>
    <property type="match status" value="1"/>
</dbReference>
<keyword evidence="1" id="KW-0812">Transmembrane</keyword>
<dbReference type="Gene3D" id="3.40.190.10">
    <property type="entry name" value="Periplasmic binding protein-like II"/>
    <property type="match status" value="1"/>
</dbReference>
<evidence type="ECO:0000313" key="3">
    <source>
        <dbReference type="EMBL" id="OEE61566.1"/>
    </source>
</evidence>
<keyword evidence="1" id="KW-0472">Membrane</keyword>
<comment type="caution">
    <text evidence="3">The sequence shown here is derived from an EMBL/GenBank/DDBJ whole genome shotgun (WGS) entry which is preliminary data.</text>
</comment>
<organism evidence="3 4">
    <name type="scientific">Enterovibrio norvegicus FF-454</name>
    <dbReference type="NCBI Taxonomy" id="1185651"/>
    <lineage>
        <taxon>Bacteria</taxon>
        <taxon>Pseudomonadati</taxon>
        <taxon>Pseudomonadota</taxon>
        <taxon>Gammaproteobacteria</taxon>
        <taxon>Vibrionales</taxon>
        <taxon>Vibrionaceae</taxon>
        <taxon>Enterovibrio</taxon>
    </lineage>
</organism>
<dbReference type="GO" id="GO:1904680">
    <property type="term" value="F:peptide transmembrane transporter activity"/>
    <property type="evidence" value="ECO:0007669"/>
    <property type="project" value="TreeGrafter"/>
</dbReference>
<dbReference type="PANTHER" id="PTHR30290:SF83">
    <property type="entry name" value="ABC TRANSPORTER SUBSTRATE-BINDING PROTEIN"/>
    <property type="match status" value="1"/>
</dbReference>
<dbReference type="EMBL" id="AJWN02000046">
    <property type="protein sequence ID" value="OEE61566.1"/>
    <property type="molecule type" value="Genomic_DNA"/>
</dbReference>
<dbReference type="GO" id="GO:0030288">
    <property type="term" value="C:outer membrane-bounded periplasmic space"/>
    <property type="evidence" value="ECO:0007669"/>
    <property type="project" value="UniProtKB-ARBA"/>
</dbReference>
<reference evidence="3 4" key="1">
    <citation type="journal article" date="2012" name="Science">
        <title>Ecological populations of bacteria act as socially cohesive units of antibiotic production and resistance.</title>
        <authorList>
            <person name="Cordero O.X."/>
            <person name="Wildschutte H."/>
            <person name="Kirkup B."/>
            <person name="Proehl S."/>
            <person name="Ngo L."/>
            <person name="Hussain F."/>
            <person name="Le Roux F."/>
            <person name="Mincer T."/>
            <person name="Polz M.F."/>
        </authorList>
    </citation>
    <scope>NUCLEOTIDE SEQUENCE [LARGE SCALE GENOMIC DNA]</scope>
    <source>
        <strain evidence="3 4">FF-454</strain>
    </source>
</reference>
<gene>
    <name evidence="3" type="ORF">A1OK_09415</name>
</gene>
<accession>A0A1E5C7V1</accession>
<protein>
    <submittedName>
        <fullName evidence="3">ABC transporter substrate-binding protein</fullName>
    </submittedName>
</protein>
<keyword evidence="4" id="KW-1185">Reference proteome</keyword>
<evidence type="ECO:0000313" key="4">
    <source>
        <dbReference type="Proteomes" id="UP000095039"/>
    </source>
</evidence>
<dbReference type="GO" id="GO:0015833">
    <property type="term" value="P:peptide transport"/>
    <property type="evidence" value="ECO:0007669"/>
    <property type="project" value="TreeGrafter"/>
</dbReference>